<feature type="transmembrane region" description="Helical" evidence="1">
    <location>
        <begin position="39"/>
        <end position="56"/>
    </location>
</feature>
<protein>
    <submittedName>
        <fullName evidence="2">Uncharacterized protein</fullName>
    </submittedName>
</protein>
<dbReference type="OrthoDB" id="5460486at2"/>
<dbReference type="AlphaFoldDB" id="A0A4P6HPB3"/>
<keyword evidence="1" id="KW-0472">Membrane</keyword>
<accession>A0A4P6HPB3</accession>
<keyword evidence="3" id="KW-1185">Reference proteome</keyword>
<keyword evidence="1" id="KW-1133">Transmembrane helix</keyword>
<proteinExistence type="predicted"/>
<dbReference type="RefSeq" id="WP_012749953.1">
    <property type="nucleotide sequence ID" value="NZ_CP026538.1"/>
</dbReference>
<feature type="transmembrane region" description="Helical" evidence="1">
    <location>
        <begin position="16"/>
        <end position="33"/>
    </location>
</feature>
<dbReference type="EMBL" id="CP026538">
    <property type="protein sequence ID" value="QAZ69121.1"/>
    <property type="molecule type" value="Genomic_DNA"/>
</dbReference>
<reference evidence="2 3" key="1">
    <citation type="submission" date="2018-02" db="EMBL/GenBank/DDBJ databases">
        <title>Genome sequence of Desulfovibrio carbinolicus DSM 3852.</title>
        <authorList>
            <person name="Wilbanks E."/>
            <person name="Skennerton C.T."/>
            <person name="Orphan V.J."/>
        </authorList>
    </citation>
    <scope>NUCLEOTIDE SEQUENCE [LARGE SCALE GENOMIC DNA]</scope>
    <source>
        <strain evidence="2 3">DSM 3852</strain>
    </source>
</reference>
<name>A0A4P6HPB3_9BACT</name>
<keyword evidence="1" id="KW-0812">Transmembrane</keyword>
<gene>
    <name evidence="2" type="ORF">C3Y92_18505</name>
</gene>
<dbReference type="Proteomes" id="UP000293296">
    <property type="component" value="Chromosome"/>
</dbReference>
<evidence type="ECO:0000313" key="3">
    <source>
        <dbReference type="Proteomes" id="UP000293296"/>
    </source>
</evidence>
<dbReference type="KEGG" id="dcb:C3Y92_18505"/>
<evidence type="ECO:0000256" key="1">
    <source>
        <dbReference type="SAM" id="Phobius"/>
    </source>
</evidence>
<organism evidence="2 3">
    <name type="scientific">Solidesulfovibrio carbinolicus</name>
    <dbReference type="NCBI Taxonomy" id="296842"/>
    <lineage>
        <taxon>Bacteria</taxon>
        <taxon>Pseudomonadati</taxon>
        <taxon>Thermodesulfobacteriota</taxon>
        <taxon>Desulfovibrionia</taxon>
        <taxon>Desulfovibrionales</taxon>
        <taxon>Desulfovibrionaceae</taxon>
        <taxon>Solidesulfovibrio</taxon>
    </lineage>
</organism>
<evidence type="ECO:0000313" key="2">
    <source>
        <dbReference type="EMBL" id="QAZ69121.1"/>
    </source>
</evidence>
<sequence length="62" mass="6956">MMTEEQRKVFWGEVKRGLLVGGAVGVLGGLFFMDMRRGLVLGLIGGFFAVLTRRSIEKRRGR</sequence>